<dbReference type="Gene3D" id="1.25.40.20">
    <property type="entry name" value="Ankyrin repeat-containing domain"/>
    <property type="match status" value="1"/>
</dbReference>
<dbReference type="AlphaFoldDB" id="A0A817XBS8"/>
<dbReference type="Proteomes" id="UP000663872">
    <property type="component" value="Unassembled WGS sequence"/>
</dbReference>
<dbReference type="PANTHER" id="PTHR24121:SF21">
    <property type="entry name" value="ANKYRIN REPEAT FAMILY PROTEIN"/>
    <property type="match status" value="1"/>
</dbReference>
<dbReference type="SUPFAM" id="SSF49417">
    <property type="entry name" value="p53-like transcription factors"/>
    <property type="match status" value="1"/>
</dbReference>
<gene>
    <name evidence="2" type="ORF">GRG538_LOCUS6890</name>
</gene>
<dbReference type="InterPro" id="IPR037059">
    <property type="entry name" value="RHD_DNA_bind_dom_sf"/>
</dbReference>
<proteinExistence type="predicted"/>
<sequence length="680" mass="77598">MTALNYNDSSSTNYIGVSEIINSEPSFDFDSNVPDATATSSNSFTDIDSIFQSYLTSNYDSNDMHQPEYTMVDPDYQPTLLDTVSSVDSNYVTLNSIQNIGNELEQLHIIAEPKATYRGRYICEIREGGNRTNRFIRAEPNGLEHEYPTVKILPEWNKPNRQLYIRLTLVTVPNERKPRRCIHPYGIDTPNDGDIKDRENNSLFFRIDPSDYVKGEKSFRILLKKQKQETLKSQPMRLFDSGEKSFRILLKKQKQETLKSQPMRLFDSEQQNNIDMEAPIDAKKKISLYQLNKSQLVFTLAEQYGYNYFPVPILHTSVESQIMTDIGMDDPSTSMNPVIERQTNIIKCVPQKGDWDGGDEVVVIVSEPIRRRVNYVLFDFGLCGTKVINEILQNDTKTISFQTPACLGLEIGENVKATVTIAVNNLTLGPINFEYVPPTRIMYSVCPRCQGAVWNGPRDITGYRLELEDFEFESGENLLSKMKQLSIAEEKNKDESRTASDETNSKFEKYLNRLKAASEKFIRTNDPSRLFRQVRALLTRCDENPPPLHDAIQRGHTQLALSLIEQVLDMSPSQGILEKQNENGETPLLIAAKLNQWKLMEPILRNRLDLVQQKDKAENNLFHLLAEINDDEGAATIQNVINILPNEITTKMLKQRNKDKQIPLQIAESRGNSSSCKLLI</sequence>
<comment type="caution">
    <text evidence="2">The sequence shown here is derived from an EMBL/GenBank/DDBJ whole genome shotgun (WGS) entry which is preliminary data.</text>
</comment>
<dbReference type="EMBL" id="CAJNYT010000706">
    <property type="protein sequence ID" value="CAF3366159.1"/>
    <property type="molecule type" value="Genomic_DNA"/>
</dbReference>
<name>A0A817XBS8_9BILA</name>
<evidence type="ECO:0000313" key="2">
    <source>
        <dbReference type="EMBL" id="CAF3366159.1"/>
    </source>
</evidence>
<evidence type="ECO:0000313" key="3">
    <source>
        <dbReference type="Proteomes" id="UP000663872"/>
    </source>
</evidence>
<dbReference type="GO" id="GO:0003700">
    <property type="term" value="F:DNA-binding transcription factor activity"/>
    <property type="evidence" value="ECO:0007669"/>
    <property type="project" value="InterPro"/>
</dbReference>
<evidence type="ECO:0000259" key="1">
    <source>
        <dbReference type="PROSITE" id="PS50254"/>
    </source>
</evidence>
<dbReference type="Gene3D" id="2.60.40.340">
    <property type="entry name" value="Rel homology domain (RHD), DNA-binding domain"/>
    <property type="match status" value="1"/>
</dbReference>
<dbReference type="InterPro" id="IPR036770">
    <property type="entry name" value="Ankyrin_rpt-contain_sf"/>
</dbReference>
<dbReference type="InterPro" id="IPR011539">
    <property type="entry name" value="RHD_DNA_bind_dom"/>
</dbReference>
<dbReference type="SUPFAM" id="SSF48403">
    <property type="entry name" value="Ankyrin repeat"/>
    <property type="match status" value="1"/>
</dbReference>
<dbReference type="PROSITE" id="PS50254">
    <property type="entry name" value="REL_2"/>
    <property type="match status" value="1"/>
</dbReference>
<dbReference type="InterPro" id="IPR008967">
    <property type="entry name" value="p53-like_TF_DNA-bd_sf"/>
</dbReference>
<accession>A0A817XBS8</accession>
<protein>
    <recommendedName>
        <fullName evidence="1">RHD domain-containing protein</fullName>
    </recommendedName>
</protein>
<feature type="domain" description="RHD" evidence="1">
    <location>
        <begin position="102"/>
        <end position="179"/>
    </location>
</feature>
<reference evidence="2" key="1">
    <citation type="submission" date="2021-02" db="EMBL/GenBank/DDBJ databases">
        <authorList>
            <person name="Nowell W R."/>
        </authorList>
    </citation>
    <scope>NUCLEOTIDE SEQUENCE</scope>
</reference>
<dbReference type="PANTHER" id="PTHR24121">
    <property type="entry name" value="NO MECHANORECEPTOR POTENTIAL C, ISOFORM D-RELATED"/>
    <property type="match status" value="1"/>
</dbReference>
<dbReference type="GO" id="GO:0003677">
    <property type="term" value="F:DNA binding"/>
    <property type="evidence" value="ECO:0007669"/>
    <property type="project" value="InterPro"/>
</dbReference>
<organism evidence="2 3">
    <name type="scientific">Rotaria socialis</name>
    <dbReference type="NCBI Taxonomy" id="392032"/>
    <lineage>
        <taxon>Eukaryota</taxon>
        <taxon>Metazoa</taxon>
        <taxon>Spiralia</taxon>
        <taxon>Gnathifera</taxon>
        <taxon>Rotifera</taxon>
        <taxon>Eurotatoria</taxon>
        <taxon>Bdelloidea</taxon>
        <taxon>Philodinida</taxon>
        <taxon>Philodinidae</taxon>
        <taxon>Rotaria</taxon>
    </lineage>
</organism>